<dbReference type="SUPFAM" id="SSF46689">
    <property type="entry name" value="Homeodomain-like"/>
    <property type="match status" value="1"/>
</dbReference>
<evidence type="ECO:0000313" key="2">
    <source>
        <dbReference type="Proteomes" id="UP001611548"/>
    </source>
</evidence>
<dbReference type="EMBL" id="JBIRWE010000008">
    <property type="protein sequence ID" value="MFI1966202.1"/>
    <property type="molecule type" value="Genomic_DNA"/>
</dbReference>
<protein>
    <submittedName>
        <fullName evidence="1">Helix-turn-helix domain-containing protein</fullName>
    </submittedName>
</protein>
<sequence length="129" mass="14186">MAELRELAGSRDVPADVALRARIVLWSGEGRRRKDIAELAGVAPLTVDRCKARYAERGLAGLEEKRRGGPRTQVPPQVRARVIALTRMSPPADSGLSHWSTRTLADHLKRREGSRCRGITSPASGVRRI</sequence>
<accession>A0ABW7UUB7</accession>
<reference evidence="1 2" key="1">
    <citation type="submission" date="2024-10" db="EMBL/GenBank/DDBJ databases">
        <title>The Natural Products Discovery Center: Release of the First 8490 Sequenced Strains for Exploring Actinobacteria Biosynthetic Diversity.</title>
        <authorList>
            <person name="Kalkreuter E."/>
            <person name="Kautsar S.A."/>
            <person name="Yang D."/>
            <person name="Bader C.D."/>
            <person name="Teijaro C.N."/>
            <person name="Fluegel L."/>
            <person name="Davis C.M."/>
            <person name="Simpson J.R."/>
            <person name="Lauterbach L."/>
            <person name="Steele A.D."/>
            <person name="Gui C."/>
            <person name="Meng S."/>
            <person name="Li G."/>
            <person name="Viehrig K."/>
            <person name="Ye F."/>
            <person name="Su P."/>
            <person name="Kiefer A.F."/>
            <person name="Nichols A."/>
            <person name="Cepeda A.J."/>
            <person name="Yan W."/>
            <person name="Fan B."/>
            <person name="Jiang Y."/>
            <person name="Adhikari A."/>
            <person name="Zheng C.-J."/>
            <person name="Schuster L."/>
            <person name="Cowan T.M."/>
            <person name="Smanski M.J."/>
            <person name="Chevrette M.G."/>
            <person name="De Carvalho L.P.S."/>
            <person name="Shen B."/>
        </authorList>
    </citation>
    <scope>NUCLEOTIDE SEQUENCE [LARGE SCALE GENOMIC DNA]</scope>
    <source>
        <strain evidence="1 2">NPDC020327</strain>
    </source>
</reference>
<dbReference type="Proteomes" id="UP001611548">
    <property type="component" value="Unassembled WGS sequence"/>
</dbReference>
<name>A0ABW7UUB7_9ACTN</name>
<keyword evidence="2" id="KW-1185">Reference proteome</keyword>
<dbReference type="InterPro" id="IPR009057">
    <property type="entry name" value="Homeodomain-like_sf"/>
</dbReference>
<evidence type="ECO:0000313" key="1">
    <source>
        <dbReference type="EMBL" id="MFI1966202.1"/>
    </source>
</evidence>
<gene>
    <name evidence="1" type="ORF">ACH429_19205</name>
</gene>
<proteinExistence type="predicted"/>
<comment type="caution">
    <text evidence="1">The sequence shown here is derived from an EMBL/GenBank/DDBJ whole genome shotgun (WGS) entry which is preliminary data.</text>
</comment>
<dbReference type="Pfam" id="PF13565">
    <property type="entry name" value="HTH_32"/>
    <property type="match status" value="1"/>
</dbReference>
<dbReference type="RefSeq" id="WP_205627733.1">
    <property type="nucleotide sequence ID" value="NZ_JBIRWE010000008.1"/>
</dbReference>
<organism evidence="1 2">
    <name type="scientific">Streptomyces pathocidini</name>
    <dbReference type="NCBI Taxonomy" id="1650571"/>
    <lineage>
        <taxon>Bacteria</taxon>
        <taxon>Bacillati</taxon>
        <taxon>Actinomycetota</taxon>
        <taxon>Actinomycetes</taxon>
        <taxon>Kitasatosporales</taxon>
        <taxon>Streptomycetaceae</taxon>
        <taxon>Streptomyces</taxon>
    </lineage>
</organism>